<feature type="domain" description="HTH cro/C1-type" evidence="4">
    <location>
        <begin position="119"/>
        <end position="138"/>
    </location>
</feature>
<evidence type="ECO:0000256" key="1">
    <source>
        <dbReference type="ARBA" id="ARBA00023015"/>
    </source>
</evidence>
<evidence type="ECO:0000256" key="2">
    <source>
        <dbReference type="ARBA" id="ARBA00023125"/>
    </source>
</evidence>
<gene>
    <name evidence="5" type="ordered locus">BURPS1710b_1643</name>
</gene>
<dbReference type="InterPro" id="IPR015927">
    <property type="entry name" value="Peptidase_S24_S26A/B/C"/>
</dbReference>
<protein>
    <submittedName>
        <fullName evidence="5">Repressor protein, putative</fullName>
    </submittedName>
</protein>
<dbReference type="Proteomes" id="UP000002700">
    <property type="component" value="Chromosome I"/>
</dbReference>
<evidence type="ECO:0000256" key="3">
    <source>
        <dbReference type="ARBA" id="ARBA00023163"/>
    </source>
</evidence>
<evidence type="ECO:0000313" key="6">
    <source>
        <dbReference type="Proteomes" id="UP000002700"/>
    </source>
</evidence>
<dbReference type="PROSITE" id="PS51257">
    <property type="entry name" value="PROKAR_LIPOPROTEIN"/>
    <property type="match status" value="1"/>
</dbReference>
<dbReference type="HOGENOM" id="CLU_066192_1_8_4"/>
<dbReference type="InterPro" id="IPR036286">
    <property type="entry name" value="LexA/Signal_pep-like_sf"/>
</dbReference>
<reference evidence="5 6" key="1">
    <citation type="submission" date="2005-09" db="EMBL/GenBank/DDBJ databases">
        <authorList>
            <person name="Woods D.E."/>
            <person name="Nierman W.C."/>
        </authorList>
    </citation>
    <scope>NUCLEOTIDE SEQUENCE [LARGE SCALE GENOMIC DNA]</scope>
    <source>
        <strain evidence="5 6">1710b</strain>
    </source>
</reference>
<dbReference type="EMBL" id="CP000124">
    <property type="protein sequence ID" value="ABA47472.1"/>
    <property type="molecule type" value="Genomic_DNA"/>
</dbReference>
<accession>Q3JTQ6</accession>
<dbReference type="Pfam" id="PF00717">
    <property type="entry name" value="Peptidase_S24"/>
    <property type="match status" value="1"/>
</dbReference>
<name>Q3JTQ6_BURP1</name>
<dbReference type="KEGG" id="bpm:BURPS1710b_1643"/>
<dbReference type="GO" id="GO:0003677">
    <property type="term" value="F:DNA binding"/>
    <property type="evidence" value="ECO:0007669"/>
    <property type="project" value="UniProtKB-KW"/>
</dbReference>
<keyword evidence="3" id="KW-0804">Transcription</keyword>
<dbReference type="SUPFAM" id="SSF51306">
    <property type="entry name" value="LexA/Signal peptidase"/>
    <property type="match status" value="1"/>
</dbReference>
<dbReference type="InterPro" id="IPR039418">
    <property type="entry name" value="LexA-like"/>
</dbReference>
<dbReference type="PANTHER" id="PTHR40661:SF3">
    <property type="entry name" value="FELS-1 PROPHAGE TRANSCRIPTIONAL REGULATOR"/>
    <property type="match status" value="1"/>
</dbReference>
<dbReference type="EnsemblBacteria" id="ABA47472">
    <property type="protein sequence ID" value="ABA47472"/>
    <property type="gene ID" value="BURPS1710b_1643"/>
</dbReference>
<sequence>MPSGYCKPACAGTTSLLSSCLPEPVVSAWDELYASIRKHSTWKYLSRAIVLIGKFHWDTVHLDIQSRVYVMEVSRMSSYFQNFSDRLRELTGETPLSTTLKKIDADPNWAKPYARGNLPGMDALVAIADAYGKSVDWLIGREDSTPTLARIHGSDGKQAQEFAYIKRYAARDGDPEITFAFRRRWIKDYLKAEVSNLAVVRIEDDLMAPTFQRRDNVLVDMGYQHKPGNGLYALRLEDSIVVRRTQKLSSGKLRILCENENYPPDEIRPDENEFDFEIVGKVVWFSRQI</sequence>
<dbReference type="InterPro" id="IPR001387">
    <property type="entry name" value="Cro/C1-type_HTH"/>
</dbReference>
<dbReference type="PROSITE" id="PS50943">
    <property type="entry name" value="HTH_CROC1"/>
    <property type="match status" value="1"/>
</dbReference>
<keyword evidence="2" id="KW-0238">DNA-binding</keyword>
<evidence type="ECO:0000259" key="4">
    <source>
        <dbReference type="PROSITE" id="PS50943"/>
    </source>
</evidence>
<keyword evidence="1" id="KW-0805">Transcription regulation</keyword>
<dbReference type="Gene3D" id="2.10.109.10">
    <property type="entry name" value="Umud Fragment, subunit A"/>
    <property type="match status" value="1"/>
</dbReference>
<dbReference type="PANTHER" id="PTHR40661">
    <property type="match status" value="1"/>
</dbReference>
<evidence type="ECO:0000313" key="5">
    <source>
        <dbReference type="EMBL" id="ABA47472.1"/>
    </source>
</evidence>
<dbReference type="AlphaFoldDB" id="Q3JTQ6"/>
<organism evidence="5 6">
    <name type="scientific">Burkholderia pseudomallei (strain 1710b)</name>
    <dbReference type="NCBI Taxonomy" id="320372"/>
    <lineage>
        <taxon>Bacteria</taxon>
        <taxon>Pseudomonadati</taxon>
        <taxon>Pseudomonadota</taxon>
        <taxon>Betaproteobacteria</taxon>
        <taxon>Burkholderiales</taxon>
        <taxon>Burkholderiaceae</taxon>
        <taxon>Burkholderia</taxon>
        <taxon>pseudomallei group</taxon>
    </lineage>
</organism>
<proteinExistence type="predicted"/>
<dbReference type="CDD" id="cd06529">
    <property type="entry name" value="S24_LexA-like"/>
    <property type="match status" value="1"/>
</dbReference>